<evidence type="ECO:0000313" key="3">
    <source>
        <dbReference type="Proteomes" id="UP001139157"/>
    </source>
</evidence>
<gene>
    <name evidence="2" type="ORF">NDR86_22480</name>
</gene>
<organism evidence="2 3">
    <name type="scientific">Nocardia pulmonis</name>
    <dbReference type="NCBI Taxonomy" id="2951408"/>
    <lineage>
        <taxon>Bacteria</taxon>
        <taxon>Bacillati</taxon>
        <taxon>Actinomycetota</taxon>
        <taxon>Actinomycetes</taxon>
        <taxon>Mycobacteriales</taxon>
        <taxon>Nocardiaceae</taxon>
        <taxon>Nocardia</taxon>
    </lineage>
</organism>
<evidence type="ECO:0000313" key="2">
    <source>
        <dbReference type="EMBL" id="MCM6776256.1"/>
    </source>
</evidence>
<evidence type="ECO:0008006" key="4">
    <source>
        <dbReference type="Google" id="ProtNLM"/>
    </source>
</evidence>
<feature type="compositionally biased region" description="Basic and acidic residues" evidence="1">
    <location>
        <begin position="74"/>
        <end position="84"/>
    </location>
</feature>
<dbReference type="EMBL" id="JAMRXG010000009">
    <property type="protein sequence ID" value="MCM6776256.1"/>
    <property type="molecule type" value="Genomic_DNA"/>
</dbReference>
<keyword evidence="3" id="KW-1185">Reference proteome</keyword>
<sequence length="115" mass="12927">MSTPAEAAQVLAKCACFDPSFSRPDKALAVGWAEAFSRYDLELPDLLEAVTRHYVESAERAMPTHLIRHAREIRRDRAEREKAHQAALEAPPASPEHRAEVLRLVRDLADRKALS</sequence>
<protein>
    <recommendedName>
        <fullName evidence="4">Replicative helicase inhibitor G39P N-terminal domain-containing protein</fullName>
    </recommendedName>
</protein>
<dbReference type="RefSeq" id="WP_251914555.1">
    <property type="nucleotide sequence ID" value="NZ_JAMRXG010000009.1"/>
</dbReference>
<comment type="caution">
    <text evidence="2">The sequence shown here is derived from an EMBL/GenBank/DDBJ whole genome shotgun (WGS) entry which is preliminary data.</text>
</comment>
<dbReference type="Proteomes" id="UP001139157">
    <property type="component" value="Unassembled WGS sequence"/>
</dbReference>
<accession>A0A9X2E9N7</accession>
<name>A0A9X2E9N7_9NOCA</name>
<proteinExistence type="predicted"/>
<evidence type="ECO:0000256" key="1">
    <source>
        <dbReference type="SAM" id="MobiDB-lite"/>
    </source>
</evidence>
<reference evidence="2" key="1">
    <citation type="submission" date="2022-06" db="EMBL/GenBank/DDBJ databases">
        <title>Novel species in genus nocardia.</title>
        <authorList>
            <person name="Li F."/>
        </authorList>
    </citation>
    <scope>NUCLEOTIDE SEQUENCE</scope>
    <source>
        <strain evidence="2">CDC141</strain>
    </source>
</reference>
<dbReference type="AlphaFoldDB" id="A0A9X2E9N7"/>
<feature type="region of interest" description="Disordered" evidence="1">
    <location>
        <begin position="74"/>
        <end position="99"/>
    </location>
</feature>